<dbReference type="EMBL" id="VTCY01000018">
    <property type="protein sequence ID" value="KAB0450925.1"/>
    <property type="molecule type" value="Genomic_DNA"/>
</dbReference>
<accession>A0A643CJZ4</accession>
<gene>
    <name evidence="1" type="ORF">FY207_04820</name>
</gene>
<evidence type="ECO:0000313" key="1">
    <source>
        <dbReference type="EMBL" id="KAB0450925.1"/>
    </source>
</evidence>
<dbReference type="RefSeq" id="WP_150150481.1">
    <property type="nucleotide sequence ID" value="NZ_VTCY01000018.1"/>
</dbReference>
<reference evidence="1" key="1">
    <citation type="submission" date="2019-08" db="EMBL/GenBank/DDBJ databases">
        <authorList>
            <person name="Amaro Estrada I."/>
            <person name="Quiroz Castaneda R.E."/>
            <person name="Martinez Ocampo F."/>
            <person name="Rodriguez Camarillo S.D."/>
        </authorList>
    </citation>
    <scope>NUCLEOTIDE SEQUENCE</scope>
    <source>
        <strain evidence="1">MEX-30-184-02</strain>
    </source>
</reference>
<sequence length="135" mass="14857">MIVLKFGNESGDYVALNGIQSVRLTLRNKNSEIRSALSGGWKNSLNGAGDKNVAVRVTGIAEHSAAESVLLEGSFENRSLNCTLLLGSNIWRTKVTMKCFVELYEWHYEVGNLGTFNVALISSGLVHYYQNAKDD</sequence>
<name>A0A643CJZ4_ANAMA</name>
<comment type="caution">
    <text evidence="1">The sequence shown here is derived from an EMBL/GenBank/DDBJ whole genome shotgun (WGS) entry which is preliminary data.</text>
</comment>
<dbReference type="InterPro" id="IPR011855">
    <property type="entry name" value="Phgtail_TP901_1"/>
</dbReference>
<dbReference type="AlphaFoldDB" id="A0A643CJZ4"/>
<organism evidence="1">
    <name type="scientific">Anaplasma marginale</name>
    <dbReference type="NCBI Taxonomy" id="770"/>
    <lineage>
        <taxon>Bacteria</taxon>
        <taxon>Pseudomonadati</taxon>
        <taxon>Pseudomonadota</taxon>
        <taxon>Alphaproteobacteria</taxon>
        <taxon>Rickettsiales</taxon>
        <taxon>Anaplasmataceae</taxon>
        <taxon>Anaplasma</taxon>
    </lineage>
</organism>
<protein>
    <submittedName>
        <fullName evidence="1">Uncharacterized protein</fullName>
    </submittedName>
</protein>
<dbReference type="Pfam" id="PF06199">
    <property type="entry name" value="Phage_tail_2"/>
    <property type="match status" value="1"/>
</dbReference>
<proteinExistence type="predicted"/>